<reference evidence="2" key="1">
    <citation type="journal article" date="2015" name="Nature">
        <title>Complex archaea that bridge the gap between prokaryotes and eukaryotes.</title>
        <authorList>
            <person name="Spang A."/>
            <person name="Saw J.H."/>
            <person name="Jorgensen S.L."/>
            <person name="Zaremba-Niedzwiedzka K."/>
            <person name="Martijn J."/>
            <person name="Lind A.E."/>
            <person name="van Eijk R."/>
            <person name="Schleper C."/>
            <person name="Guy L."/>
            <person name="Ettema T.J."/>
        </authorList>
    </citation>
    <scope>NUCLEOTIDE SEQUENCE</scope>
</reference>
<protein>
    <submittedName>
        <fullName evidence="2">Uncharacterized protein</fullName>
    </submittedName>
</protein>
<organism evidence="2">
    <name type="scientific">marine sediment metagenome</name>
    <dbReference type="NCBI Taxonomy" id="412755"/>
    <lineage>
        <taxon>unclassified sequences</taxon>
        <taxon>metagenomes</taxon>
        <taxon>ecological metagenomes</taxon>
    </lineage>
</organism>
<accession>A0A0F9L333</accession>
<dbReference type="AlphaFoldDB" id="A0A0F9L333"/>
<comment type="caution">
    <text evidence="2">The sequence shown here is derived from an EMBL/GenBank/DDBJ whole genome shotgun (WGS) entry which is preliminary data.</text>
</comment>
<sequence length="96" mass="11027">MDRNKVRKQAQVLRNKRLVREHRKLAAAKAKNKAQVKDKAIKMPKPQPIKEVRRSILPTPPPDTNKAKRQKAVQAFMQNLPPRRTGGCGGCRRRIK</sequence>
<feature type="region of interest" description="Disordered" evidence="1">
    <location>
        <begin position="26"/>
        <end position="67"/>
    </location>
</feature>
<dbReference type="EMBL" id="LAZR01006854">
    <property type="protein sequence ID" value="KKM89219.1"/>
    <property type="molecule type" value="Genomic_DNA"/>
</dbReference>
<evidence type="ECO:0000256" key="1">
    <source>
        <dbReference type="SAM" id="MobiDB-lite"/>
    </source>
</evidence>
<proteinExistence type="predicted"/>
<evidence type="ECO:0000313" key="2">
    <source>
        <dbReference type="EMBL" id="KKM89219.1"/>
    </source>
</evidence>
<name>A0A0F9L333_9ZZZZ</name>
<gene>
    <name evidence="2" type="ORF">LCGC14_1250890</name>
</gene>